<dbReference type="Proteomes" id="UP000682416">
    <property type="component" value="Chromosome"/>
</dbReference>
<sequence>MWERGFRLTVFTVVVEQGEPGVPEWVGCADGAESDRCERRGAVMVDDGSEAPLPSMSAWVEVEEGILAVLSTDVPTEKDGTPTMEFPELDMVDLGERVRGVEGEDAQALVREAL</sequence>
<dbReference type="KEGG" id="nec:KGD82_14215"/>
<dbReference type="AlphaFoldDB" id="A0A975L6X7"/>
<accession>A0A975L6X7</accession>
<name>A0A975L6X7_9ACTN</name>
<dbReference type="EMBL" id="CP074402">
    <property type="protein sequence ID" value="QVJ00083.1"/>
    <property type="molecule type" value="Genomic_DNA"/>
</dbReference>
<gene>
    <name evidence="1" type="ORF">KGD82_14215</name>
</gene>
<organism evidence="1 2">
    <name type="scientific">Nocardiopsis eucommiae</name>
    <dbReference type="NCBI Taxonomy" id="2831970"/>
    <lineage>
        <taxon>Bacteria</taxon>
        <taxon>Bacillati</taxon>
        <taxon>Actinomycetota</taxon>
        <taxon>Actinomycetes</taxon>
        <taxon>Streptosporangiales</taxon>
        <taxon>Nocardiopsidaceae</taxon>
        <taxon>Nocardiopsis</taxon>
    </lineage>
</organism>
<keyword evidence="2" id="KW-1185">Reference proteome</keyword>
<reference evidence="1" key="1">
    <citation type="submission" date="2021-05" db="EMBL/GenBank/DDBJ databases">
        <authorList>
            <person name="Kaiqin L."/>
            <person name="Jian G."/>
        </authorList>
    </citation>
    <scope>NUCLEOTIDE SEQUENCE</scope>
    <source>
        <strain evidence="1">HDS5</strain>
    </source>
</reference>
<protein>
    <submittedName>
        <fullName evidence="1">Uncharacterized protein</fullName>
    </submittedName>
</protein>
<evidence type="ECO:0000313" key="1">
    <source>
        <dbReference type="EMBL" id="QVJ00083.1"/>
    </source>
</evidence>
<evidence type="ECO:0000313" key="2">
    <source>
        <dbReference type="Proteomes" id="UP000682416"/>
    </source>
</evidence>
<proteinExistence type="predicted"/>